<dbReference type="Gene3D" id="2.30.30.40">
    <property type="entry name" value="SH3 Domains"/>
    <property type="match status" value="4"/>
</dbReference>
<feature type="domain" description="SH3" evidence="5">
    <location>
        <begin position="168"/>
        <end position="228"/>
    </location>
</feature>
<dbReference type="KEGG" id="tut:107361654"/>
<feature type="domain" description="SH3" evidence="5">
    <location>
        <begin position="1159"/>
        <end position="1223"/>
    </location>
</feature>
<dbReference type="Pfam" id="PF00621">
    <property type="entry name" value="RhoGEF"/>
    <property type="match status" value="1"/>
</dbReference>
<feature type="region of interest" description="Disordered" evidence="4">
    <location>
        <begin position="999"/>
        <end position="1069"/>
    </location>
</feature>
<feature type="domain" description="SH3" evidence="5">
    <location>
        <begin position="91"/>
        <end position="152"/>
    </location>
</feature>
<dbReference type="SMART" id="SM00325">
    <property type="entry name" value="RhoGEF"/>
    <property type="match status" value="1"/>
</dbReference>
<evidence type="ECO:0000259" key="7">
    <source>
        <dbReference type="PROSITE" id="PS51021"/>
    </source>
</evidence>
<dbReference type="GO" id="GO:0005737">
    <property type="term" value="C:cytoplasm"/>
    <property type="evidence" value="ECO:0007669"/>
    <property type="project" value="InterPro"/>
</dbReference>
<dbReference type="eggNOG" id="KOG4225">
    <property type="taxonomic scope" value="Eukaryota"/>
</dbReference>
<feature type="compositionally biased region" description="Low complexity" evidence="4">
    <location>
        <begin position="319"/>
        <end position="328"/>
    </location>
</feature>
<dbReference type="PROSITE" id="PS51021">
    <property type="entry name" value="BAR"/>
    <property type="match status" value="1"/>
</dbReference>
<keyword evidence="9" id="KW-1185">Reference proteome</keyword>
<name>T1KA03_TETUR</name>
<dbReference type="EnsemblMetazoa" id="tetur07g06800.1">
    <property type="protein sequence ID" value="tetur07g06800.1"/>
    <property type="gene ID" value="tetur07g06800"/>
</dbReference>
<evidence type="ECO:0000256" key="2">
    <source>
        <dbReference type="ARBA" id="ARBA00022658"/>
    </source>
</evidence>
<evidence type="ECO:0000259" key="5">
    <source>
        <dbReference type="PROSITE" id="PS50002"/>
    </source>
</evidence>
<reference evidence="8" key="2">
    <citation type="submission" date="2015-06" db="UniProtKB">
        <authorList>
            <consortium name="EnsemblMetazoa"/>
        </authorList>
    </citation>
    <scope>IDENTIFICATION</scope>
</reference>
<dbReference type="OMA" id="RRYDFLP"/>
<dbReference type="InterPro" id="IPR051492">
    <property type="entry name" value="Dynamin-Rho_GEF"/>
</dbReference>
<feature type="domain" description="BAR" evidence="7">
    <location>
        <begin position="615"/>
        <end position="832"/>
    </location>
</feature>
<dbReference type="InterPro" id="IPR035899">
    <property type="entry name" value="DBL_dom_sf"/>
</dbReference>
<dbReference type="AlphaFoldDB" id="T1KA03"/>
<keyword evidence="1 3" id="KW-0728">SH3 domain</keyword>
<dbReference type="InterPro" id="IPR000219">
    <property type="entry name" value="DH_dom"/>
</dbReference>
<accession>T1KA03</accession>
<dbReference type="PROSITE" id="PS50002">
    <property type="entry name" value="SH3"/>
    <property type="match status" value="3"/>
</dbReference>
<protein>
    <submittedName>
        <fullName evidence="8">Uncharacterized protein</fullName>
    </submittedName>
</protein>
<dbReference type="eggNOG" id="KOG3519">
    <property type="taxonomic scope" value="Eukaryota"/>
</dbReference>
<dbReference type="SUPFAM" id="SSF103657">
    <property type="entry name" value="BAR/IMD domain-like"/>
    <property type="match status" value="1"/>
</dbReference>
<dbReference type="HOGENOM" id="CLU_004592_0_0_1"/>
<dbReference type="SUPFAM" id="SSF50044">
    <property type="entry name" value="SH3-domain"/>
    <property type="match status" value="4"/>
</dbReference>
<feature type="domain" description="DH" evidence="6">
    <location>
        <begin position="386"/>
        <end position="574"/>
    </location>
</feature>
<feature type="compositionally biased region" description="Low complexity" evidence="4">
    <location>
        <begin position="999"/>
        <end position="1018"/>
    </location>
</feature>
<evidence type="ECO:0000313" key="9">
    <source>
        <dbReference type="Proteomes" id="UP000015104"/>
    </source>
</evidence>
<dbReference type="InterPro" id="IPR001452">
    <property type="entry name" value="SH3_domain"/>
</dbReference>
<dbReference type="GO" id="GO:0005085">
    <property type="term" value="F:guanyl-nucleotide exchange factor activity"/>
    <property type="evidence" value="ECO:0007669"/>
    <property type="project" value="UniProtKB-KW"/>
</dbReference>
<dbReference type="Gene3D" id="1.20.1270.60">
    <property type="entry name" value="Arfaptin homology (AH) domain/BAR domain"/>
    <property type="match status" value="1"/>
</dbReference>
<dbReference type="Pfam" id="PF14604">
    <property type="entry name" value="SH3_9"/>
    <property type="match status" value="2"/>
</dbReference>
<dbReference type="Proteomes" id="UP000015104">
    <property type="component" value="Unassembled WGS sequence"/>
</dbReference>
<dbReference type="InterPro" id="IPR036028">
    <property type="entry name" value="SH3-like_dom_sf"/>
</dbReference>
<dbReference type="STRING" id="32264.T1KA03"/>
<dbReference type="InterPro" id="IPR027267">
    <property type="entry name" value="AH/BAR_dom_sf"/>
</dbReference>
<feature type="compositionally biased region" description="Pro residues" evidence="4">
    <location>
        <begin position="298"/>
        <end position="307"/>
    </location>
</feature>
<dbReference type="OrthoDB" id="27823at2759"/>
<dbReference type="PROSITE" id="PS50010">
    <property type="entry name" value="DH_2"/>
    <property type="match status" value="1"/>
</dbReference>
<evidence type="ECO:0000313" key="8">
    <source>
        <dbReference type="EnsemblMetazoa" id="tetur07g06800.1"/>
    </source>
</evidence>
<dbReference type="Pfam" id="PF07653">
    <property type="entry name" value="SH3_2"/>
    <property type="match status" value="2"/>
</dbReference>
<dbReference type="EMBL" id="CAEY01001893">
    <property type="status" value="NOT_ANNOTATED_CDS"/>
    <property type="molecule type" value="Genomic_DNA"/>
</dbReference>
<organism evidence="8 9">
    <name type="scientific">Tetranychus urticae</name>
    <name type="common">Two-spotted spider mite</name>
    <dbReference type="NCBI Taxonomy" id="32264"/>
    <lineage>
        <taxon>Eukaryota</taxon>
        <taxon>Metazoa</taxon>
        <taxon>Ecdysozoa</taxon>
        <taxon>Arthropoda</taxon>
        <taxon>Chelicerata</taxon>
        <taxon>Arachnida</taxon>
        <taxon>Acari</taxon>
        <taxon>Acariformes</taxon>
        <taxon>Trombidiformes</taxon>
        <taxon>Prostigmata</taxon>
        <taxon>Eleutherengona</taxon>
        <taxon>Raphignathae</taxon>
        <taxon>Tetranychoidea</taxon>
        <taxon>Tetranychidae</taxon>
        <taxon>Tetranychus</taxon>
    </lineage>
</organism>
<dbReference type="CDD" id="cd00174">
    <property type="entry name" value="SH3"/>
    <property type="match status" value="1"/>
</dbReference>
<dbReference type="Pfam" id="PF03114">
    <property type="entry name" value="BAR"/>
    <property type="match status" value="1"/>
</dbReference>
<evidence type="ECO:0000259" key="6">
    <source>
        <dbReference type="PROSITE" id="PS50010"/>
    </source>
</evidence>
<dbReference type="Gene3D" id="1.20.900.10">
    <property type="entry name" value="Dbl homology (DH) domain"/>
    <property type="match status" value="1"/>
</dbReference>
<feature type="region of interest" description="Disordered" evidence="4">
    <location>
        <begin position="292"/>
        <end position="377"/>
    </location>
</feature>
<dbReference type="PANTHER" id="PTHR22834:SF20">
    <property type="entry name" value="SH3 DOMAIN-CONTAINING PROTEIN"/>
    <property type="match status" value="1"/>
</dbReference>
<feature type="compositionally biased region" description="Polar residues" evidence="4">
    <location>
        <begin position="338"/>
        <end position="361"/>
    </location>
</feature>
<evidence type="ECO:0000256" key="4">
    <source>
        <dbReference type="SAM" id="MobiDB-lite"/>
    </source>
</evidence>
<dbReference type="CDD" id="cd00160">
    <property type="entry name" value="RhoGEF"/>
    <property type="match status" value="1"/>
</dbReference>
<feature type="compositionally biased region" description="Polar residues" evidence="4">
    <location>
        <begin position="1019"/>
        <end position="1034"/>
    </location>
</feature>
<keyword evidence="2" id="KW-0344">Guanine-nucleotide releasing factor</keyword>
<dbReference type="SMART" id="SM00326">
    <property type="entry name" value="SH3"/>
    <property type="match status" value="4"/>
</dbReference>
<gene>
    <name evidence="8" type="primary">107361654</name>
</gene>
<dbReference type="SUPFAM" id="SSF48065">
    <property type="entry name" value="DBL homology domain (DH-domain)"/>
    <property type="match status" value="1"/>
</dbReference>
<proteinExistence type="predicted"/>
<dbReference type="SMART" id="SM00721">
    <property type="entry name" value="BAR"/>
    <property type="match status" value="1"/>
</dbReference>
<dbReference type="PANTHER" id="PTHR22834">
    <property type="entry name" value="NUCLEAR FUSION PROTEIN FUS2"/>
    <property type="match status" value="1"/>
</dbReference>
<sequence length="1223" mass="137819">MHHQGESNSVEVFSRRFVPIQEDATAQENSTQQHQYHTYENQASNVSQFASAISVSRSSTPLVNEINDLPPSYEESIRSDSSSTKNLSIDGIQSYAKVIFPFNARRDDELSLIPGEIVHLIQYADAEENWILGEIDGRIGMFPKDFVKIIVDCMDRRKAASLVVFDYPPDTYGRVLFNFDAEFEGEISVKEGSTVLLLRGFNNDWVEVIDDSGTEGIIPLNHVEVIDTTLPTNTHQIDSTGLNQNTNLLEFSPDEPEVSPLTQDVERLSLNSTSQPGQYSNAEAVSPAHLNSILTPARPCPPVPRHPLPTSKSPPLITPSPRTSSLGLPPSPSPQVPIRTSSNVQSTPLPARVTDSSNRNSGAEAVTKTGGDDDRTEARRKKMMEQRSCIVTEMLQSERDYCQDLRVCVKTFLHDATVKNQLIEKGVVLESLFCNFEEIITVSEKLTRSLEESTLCRKPENQMIGKCFLTLQDEMKQAYIVYCRDHEDVPTAWKRYEENPEIRVILQRGLDRIKSETNCFDVPSLLIKPVQRILKYPLLLNELLKCTDETHPDRDDIIKAAHMITDMAQDINELKRRKDLVFKYRKGNSSSFSSKISKLNLHTVMKKSARLGSRLTTTFGFSTGIKDEKFEEEANKFKIVEKTIKIFLKDLHCFIESMQEFVNTCFQVSENVATFYAEKCNQSDVEEFRTCQRLLKTEHWEAMKNALELHVINILKQLLSRFQNPIKLIEKRNDKLLDYDAATKKVESNKDPSKQRSLKEEQIMAKNNYEALNAQLLDELPLFTARTVEIIQGCVHAQIKIKKLFLAKITEEMMKLLDLPSMLGSSPLNSTSVFETFQIKYNLIVDQMVKDFELIPVNLFPNATVTGFSRTLDRRSSRDCKNTKGSSTLLRKSSVISEQGETDRYHIENNFKGHVYRVNRNYETTEVAGLSVRKDDLVGVIKYKDPSGNCHRWFVDNGTEKGFIPENVLSPCPGTIGPGNNFDTLPKSNGLTELNLLSSSTSNHVQRSNSSCSSSSSNTNATIGSLGSSSNRTITRPAPRPPNSSIQRAESFSIKAPAPPPPLPPRSTSIDAGIYYDPVSKEGMASFYQNLAQTGRNSVDYGSARYSNIDEFDPLVSQIRQNSSPIEPHRYEDIENIPEERYENLDTIAATNLNDRRTPINETWKAAYPFNPKGPYQVSLSRGAPVLVLHKSDLNGNSEWWFIRNHLGSEGYVPANYLTSDLH</sequence>
<evidence type="ECO:0000256" key="1">
    <source>
        <dbReference type="ARBA" id="ARBA00022443"/>
    </source>
</evidence>
<reference evidence="9" key="1">
    <citation type="submission" date="2011-08" db="EMBL/GenBank/DDBJ databases">
        <authorList>
            <person name="Rombauts S."/>
        </authorList>
    </citation>
    <scope>NUCLEOTIDE SEQUENCE</scope>
    <source>
        <strain evidence="9">London</strain>
    </source>
</reference>
<evidence type="ECO:0000256" key="3">
    <source>
        <dbReference type="PROSITE-ProRule" id="PRU00192"/>
    </source>
</evidence>
<dbReference type="InterPro" id="IPR004148">
    <property type="entry name" value="BAR_dom"/>
</dbReference>